<dbReference type="EMBL" id="JBHSHT010000001">
    <property type="protein sequence ID" value="MFC4823674.1"/>
    <property type="molecule type" value="Genomic_DNA"/>
</dbReference>
<reference evidence="2 3" key="1">
    <citation type="journal article" date="2019" name="Int. J. Syst. Evol. Microbiol.">
        <title>The Global Catalogue of Microorganisms (GCM) 10K type strain sequencing project: providing services to taxonomists for standard genome sequencing and annotation.</title>
        <authorList>
            <consortium name="The Broad Institute Genomics Platform"/>
            <consortium name="The Broad Institute Genome Sequencing Center for Infectious Disease"/>
            <person name="Wu L."/>
            <person name="Ma J."/>
        </authorList>
    </citation>
    <scope>NUCLEOTIDE SEQUENCE [LARGE SCALE GENOMIC DNA]</scope>
    <source>
        <strain evidence="2 3">XZYJ18</strain>
    </source>
</reference>
<feature type="region of interest" description="Disordered" evidence="1">
    <location>
        <begin position="431"/>
        <end position="467"/>
    </location>
</feature>
<organism evidence="2 3">
    <name type="scientific">Halorussus aquaticus</name>
    <dbReference type="NCBI Taxonomy" id="2953748"/>
    <lineage>
        <taxon>Archaea</taxon>
        <taxon>Methanobacteriati</taxon>
        <taxon>Methanobacteriota</taxon>
        <taxon>Stenosarchaea group</taxon>
        <taxon>Halobacteria</taxon>
        <taxon>Halobacteriales</taxon>
        <taxon>Haladaptataceae</taxon>
        <taxon>Halorussus</taxon>
    </lineage>
</organism>
<dbReference type="RefSeq" id="WP_254270260.1">
    <property type="nucleotide sequence ID" value="NZ_CP100401.1"/>
</dbReference>
<comment type="caution">
    <text evidence="2">The sequence shown here is derived from an EMBL/GenBank/DDBJ whole genome shotgun (WGS) entry which is preliminary data.</text>
</comment>
<evidence type="ECO:0000256" key="1">
    <source>
        <dbReference type="SAM" id="MobiDB-lite"/>
    </source>
</evidence>
<feature type="region of interest" description="Disordered" evidence="1">
    <location>
        <begin position="23"/>
        <end position="60"/>
    </location>
</feature>
<evidence type="ECO:0000313" key="2">
    <source>
        <dbReference type="EMBL" id="MFC4823674.1"/>
    </source>
</evidence>
<dbReference type="GeneID" id="73047310"/>
<dbReference type="PANTHER" id="PTHR42754:SF1">
    <property type="entry name" value="LIPOPROTEIN"/>
    <property type="match status" value="1"/>
</dbReference>
<name>A0ABD5PYW9_9EURY</name>
<dbReference type="AlphaFoldDB" id="A0ABD5PYW9"/>
<feature type="compositionally biased region" description="Basic and acidic residues" evidence="1">
    <location>
        <begin position="27"/>
        <end position="51"/>
    </location>
</feature>
<evidence type="ECO:0000313" key="3">
    <source>
        <dbReference type="Proteomes" id="UP001595945"/>
    </source>
</evidence>
<keyword evidence="3" id="KW-1185">Reference proteome</keyword>
<feature type="compositionally biased region" description="Polar residues" evidence="1">
    <location>
        <begin position="433"/>
        <end position="442"/>
    </location>
</feature>
<dbReference type="Gene3D" id="2.80.10.50">
    <property type="match status" value="1"/>
</dbReference>
<proteinExistence type="predicted"/>
<sequence length="494" mass="51346">MRTLAVTLVLLVVGAGVAAALPAAADSDPRPRDAVSETRDAPSVRADHPVEDDAPANGTLAVEAREPPTLPERWQRTYGASGDDIFADAVRTDDGGYLLVGWTGGENRDGWVLKTDGEGRKQWAETLGGSGTDRFWGVARTDSGYLLAGRTDDGGASGWVVEMSADGETLEKRTLGSGAFYAVERRDAGDATGYLLAGWTDSDGSTAGWTVGLDANRSTAWQESHPVPEGYDAGYLRAIVPTDTGYYLAGKIEGDSDDAWALRLAADGTREWQATAGGPSRDDVWAAASASSSGPNASDADAGFVLAGETESNSTGPRDGWLVKFGPDGTVEWEHKPGGEGTQWLDSAMRTDEGFLFTGGSDAGPKGSVDGYVLATDAAGESEWQTYYGTDGWDKPWPAIRAHGGGYLLAGQTSGDGATARDGWLLRIGGESASETRTTSEVTADGDGTTDEAMRGDTATATATSEGPIPGFGVGAALVALAGLLLAARQWESR</sequence>
<dbReference type="PANTHER" id="PTHR42754">
    <property type="entry name" value="ENDOGLUCANASE"/>
    <property type="match status" value="1"/>
</dbReference>
<dbReference type="Proteomes" id="UP001595945">
    <property type="component" value="Unassembled WGS sequence"/>
</dbReference>
<gene>
    <name evidence="2" type="ORF">ACFO9K_05325</name>
</gene>
<accession>A0ABD5PYW9</accession>
<protein>
    <submittedName>
        <fullName evidence="2">Uncharacterized protein</fullName>
    </submittedName>
</protein>